<evidence type="ECO:0000313" key="5">
    <source>
        <dbReference type="Proteomes" id="UP000621455"/>
    </source>
</evidence>
<organism evidence="4 5">
    <name type="scientific">Massilia frigida</name>
    <dbReference type="NCBI Taxonomy" id="2609281"/>
    <lineage>
        <taxon>Bacteria</taxon>
        <taxon>Pseudomonadati</taxon>
        <taxon>Pseudomonadota</taxon>
        <taxon>Betaproteobacteria</taxon>
        <taxon>Burkholderiales</taxon>
        <taxon>Oxalobacteraceae</taxon>
        <taxon>Telluria group</taxon>
        <taxon>Massilia</taxon>
    </lineage>
</organism>
<evidence type="ECO:0000313" key="4">
    <source>
        <dbReference type="EMBL" id="NHZ82966.1"/>
    </source>
</evidence>
<dbReference type="Pfam" id="PF00030">
    <property type="entry name" value="Crystall"/>
    <property type="match status" value="1"/>
</dbReference>
<dbReference type="RefSeq" id="WP_167091864.1">
    <property type="nucleotide sequence ID" value="NZ_WHJG01000041.1"/>
</dbReference>
<protein>
    <recommendedName>
        <fullName evidence="3">Beta/gamma crystallin 'Greek key' domain-containing protein</fullName>
    </recommendedName>
</protein>
<gene>
    <name evidence="4" type="ORF">F2P44_27360</name>
</gene>
<feature type="domain" description="Beta/gamma crystallin 'Greek key'" evidence="3">
    <location>
        <begin position="2"/>
        <end position="45"/>
    </location>
</feature>
<proteinExistence type="inferred from homology"/>
<dbReference type="EMBL" id="WHJG01000041">
    <property type="protein sequence ID" value="NHZ82966.1"/>
    <property type="molecule type" value="Genomic_DNA"/>
</dbReference>
<keyword evidence="5" id="KW-1185">Reference proteome</keyword>
<dbReference type="InterPro" id="IPR001064">
    <property type="entry name" value="Beta/gamma_crystallin"/>
</dbReference>
<dbReference type="InterPro" id="IPR011024">
    <property type="entry name" value="G_crystallin-like"/>
</dbReference>
<accession>A0ABX0NBY8</accession>
<comment type="caution">
    <text evidence="4">The sequence shown here is derived from an EMBL/GenBank/DDBJ whole genome shotgun (WGS) entry which is preliminary data.</text>
</comment>
<evidence type="ECO:0000256" key="1">
    <source>
        <dbReference type="ARBA" id="ARBA00009646"/>
    </source>
</evidence>
<dbReference type="SMART" id="SM00247">
    <property type="entry name" value="XTALbg"/>
    <property type="match status" value="1"/>
</dbReference>
<dbReference type="SUPFAM" id="SSF49695">
    <property type="entry name" value="gamma-Crystallin-like"/>
    <property type="match status" value="1"/>
</dbReference>
<name>A0ABX0NBY8_9BURK</name>
<dbReference type="PROSITE" id="PS50915">
    <property type="entry name" value="CRYSTALLIN_BETA_GAMMA"/>
    <property type="match status" value="1"/>
</dbReference>
<sequence>MAEIVLFEHANYHGAHKHLFGSETNLNAPDDNFFNDRISSFVVLSGRWQFYRDSNFHGPASQVFGPGRYNWVEAVNVPNDSISSVRQL</sequence>
<evidence type="ECO:0000259" key="3">
    <source>
        <dbReference type="PROSITE" id="PS50915"/>
    </source>
</evidence>
<comment type="similarity">
    <text evidence="1">Belongs to the beta/gamma-crystallin family.</text>
</comment>
<dbReference type="Gene3D" id="2.60.20.10">
    <property type="entry name" value="Crystallins"/>
    <property type="match status" value="1"/>
</dbReference>
<dbReference type="Proteomes" id="UP000621455">
    <property type="component" value="Unassembled WGS sequence"/>
</dbReference>
<reference evidence="4 5" key="1">
    <citation type="submission" date="2019-10" db="EMBL/GenBank/DDBJ databases">
        <title>Taxonomy of Antarctic Massilia spp.: description of Massilia rubra sp. nov., Massilia aquatica sp. nov., Massilia mucilaginosa sp. nov., Massilia frigida sp. nov. isolated from streams, lakes and regoliths.</title>
        <authorList>
            <person name="Holochova P."/>
            <person name="Sedlacek I."/>
            <person name="Kralova S."/>
            <person name="Maslanova I."/>
            <person name="Busse H.-J."/>
            <person name="Stankova E."/>
            <person name="Vrbovska V."/>
            <person name="Kovarovic V."/>
            <person name="Bartak M."/>
            <person name="Svec P."/>
            <person name="Pantucek R."/>
        </authorList>
    </citation>
    <scope>NUCLEOTIDE SEQUENCE [LARGE SCALE GENOMIC DNA]</scope>
    <source>
        <strain evidence="4 5">CCM 8695</strain>
    </source>
</reference>
<keyword evidence="2" id="KW-0677">Repeat</keyword>
<evidence type="ECO:0000256" key="2">
    <source>
        <dbReference type="ARBA" id="ARBA00022737"/>
    </source>
</evidence>